<accession>A0A9P4J651</accession>
<feature type="region of interest" description="Disordered" evidence="1">
    <location>
        <begin position="85"/>
        <end position="125"/>
    </location>
</feature>
<protein>
    <submittedName>
        <fullName evidence="2">Uncharacterized protein</fullName>
    </submittedName>
</protein>
<proteinExistence type="predicted"/>
<feature type="compositionally biased region" description="Polar residues" evidence="1">
    <location>
        <begin position="114"/>
        <end position="125"/>
    </location>
</feature>
<dbReference type="AlphaFoldDB" id="A0A9P4J651"/>
<reference evidence="2" key="1">
    <citation type="journal article" date="2020" name="Stud. Mycol.">
        <title>101 Dothideomycetes genomes: a test case for predicting lifestyles and emergence of pathogens.</title>
        <authorList>
            <person name="Haridas S."/>
            <person name="Albert R."/>
            <person name="Binder M."/>
            <person name="Bloem J."/>
            <person name="Labutti K."/>
            <person name="Salamov A."/>
            <person name="Andreopoulos B."/>
            <person name="Baker S."/>
            <person name="Barry K."/>
            <person name="Bills G."/>
            <person name="Bluhm B."/>
            <person name="Cannon C."/>
            <person name="Castanera R."/>
            <person name="Culley D."/>
            <person name="Daum C."/>
            <person name="Ezra D."/>
            <person name="Gonzalez J."/>
            <person name="Henrissat B."/>
            <person name="Kuo A."/>
            <person name="Liang C."/>
            <person name="Lipzen A."/>
            <person name="Lutzoni F."/>
            <person name="Magnuson J."/>
            <person name="Mondo S."/>
            <person name="Nolan M."/>
            <person name="Ohm R."/>
            <person name="Pangilinan J."/>
            <person name="Park H.-J."/>
            <person name="Ramirez L."/>
            <person name="Alfaro M."/>
            <person name="Sun H."/>
            <person name="Tritt A."/>
            <person name="Yoshinaga Y."/>
            <person name="Zwiers L.-H."/>
            <person name="Turgeon B."/>
            <person name="Goodwin S."/>
            <person name="Spatafora J."/>
            <person name="Crous P."/>
            <person name="Grigoriev I."/>
        </authorList>
    </citation>
    <scope>NUCLEOTIDE SEQUENCE</scope>
    <source>
        <strain evidence="2">CBS 260.36</strain>
    </source>
</reference>
<sequence length="284" mass="31502">MDVATREAFYQAIPVVRMAVSAAVPAEAATDPGRLLRWFTDHPDEWAVLWTALNCSLNIGINDLIEGLRMLAIDESPSRPALLAQPLSEGSRTRVGPSTASNVDEMNLKPEHPASSTGSTPPTWVGRTRSTIRMQLNQGTAAKHDKPGREYKRLRSTEELEARQIVREGRKLRRRIAHNFGAMCDGKPTRGSAKVVKQNNKVLEIIIGLQREISFDARLAVAEKGYEFTKRCASGWVRWAKCGPVLHKLIRDVKLAKAAGHDNQRLKAILGWDSVAKLQIVDLT</sequence>
<comment type="caution">
    <text evidence="2">The sequence shown here is derived from an EMBL/GenBank/DDBJ whole genome shotgun (WGS) entry which is preliminary data.</text>
</comment>
<organism evidence="2 3">
    <name type="scientific">Myriangium duriaei CBS 260.36</name>
    <dbReference type="NCBI Taxonomy" id="1168546"/>
    <lineage>
        <taxon>Eukaryota</taxon>
        <taxon>Fungi</taxon>
        <taxon>Dikarya</taxon>
        <taxon>Ascomycota</taxon>
        <taxon>Pezizomycotina</taxon>
        <taxon>Dothideomycetes</taxon>
        <taxon>Dothideomycetidae</taxon>
        <taxon>Myriangiales</taxon>
        <taxon>Myriangiaceae</taxon>
        <taxon>Myriangium</taxon>
    </lineage>
</organism>
<evidence type="ECO:0000256" key="1">
    <source>
        <dbReference type="SAM" id="MobiDB-lite"/>
    </source>
</evidence>
<evidence type="ECO:0000313" key="2">
    <source>
        <dbReference type="EMBL" id="KAF2156098.1"/>
    </source>
</evidence>
<name>A0A9P4J651_9PEZI</name>
<keyword evidence="3" id="KW-1185">Reference proteome</keyword>
<dbReference type="EMBL" id="ML996082">
    <property type="protein sequence ID" value="KAF2156098.1"/>
    <property type="molecule type" value="Genomic_DNA"/>
</dbReference>
<gene>
    <name evidence="2" type="ORF">K461DRAFT_89392</name>
</gene>
<evidence type="ECO:0000313" key="3">
    <source>
        <dbReference type="Proteomes" id="UP000799439"/>
    </source>
</evidence>
<dbReference type="Proteomes" id="UP000799439">
    <property type="component" value="Unassembled WGS sequence"/>
</dbReference>